<sequence>MWNRVAAGAGAEVSPIDLSIDYLISAGQEEGRICVSCKSLHLDLVARGYDPECLSLSVTLIEIQVIEVELTTKRGSVRIRLRKKDFCEGLRNFCERAPLRHLLSATRTGESLSEMLEEKEFKKKRRRRKFRNS</sequence>
<dbReference type="AlphaFoldDB" id="A0AAV4TTX8"/>
<evidence type="ECO:0000313" key="1">
    <source>
        <dbReference type="EMBL" id="GIY49720.1"/>
    </source>
</evidence>
<organism evidence="1 2">
    <name type="scientific">Caerostris darwini</name>
    <dbReference type="NCBI Taxonomy" id="1538125"/>
    <lineage>
        <taxon>Eukaryota</taxon>
        <taxon>Metazoa</taxon>
        <taxon>Ecdysozoa</taxon>
        <taxon>Arthropoda</taxon>
        <taxon>Chelicerata</taxon>
        <taxon>Arachnida</taxon>
        <taxon>Araneae</taxon>
        <taxon>Araneomorphae</taxon>
        <taxon>Entelegynae</taxon>
        <taxon>Araneoidea</taxon>
        <taxon>Araneidae</taxon>
        <taxon>Caerostris</taxon>
    </lineage>
</organism>
<comment type="caution">
    <text evidence="1">The sequence shown here is derived from an EMBL/GenBank/DDBJ whole genome shotgun (WGS) entry which is preliminary data.</text>
</comment>
<protein>
    <submittedName>
        <fullName evidence="1">Uncharacterized protein</fullName>
    </submittedName>
</protein>
<dbReference type="EMBL" id="BPLQ01010269">
    <property type="protein sequence ID" value="GIY49720.1"/>
    <property type="molecule type" value="Genomic_DNA"/>
</dbReference>
<dbReference type="Proteomes" id="UP001054837">
    <property type="component" value="Unassembled WGS sequence"/>
</dbReference>
<name>A0AAV4TTX8_9ARAC</name>
<evidence type="ECO:0000313" key="2">
    <source>
        <dbReference type="Proteomes" id="UP001054837"/>
    </source>
</evidence>
<keyword evidence="2" id="KW-1185">Reference proteome</keyword>
<accession>A0AAV4TTX8</accession>
<proteinExistence type="predicted"/>
<reference evidence="1 2" key="1">
    <citation type="submission" date="2021-06" db="EMBL/GenBank/DDBJ databases">
        <title>Caerostris darwini draft genome.</title>
        <authorList>
            <person name="Kono N."/>
            <person name="Arakawa K."/>
        </authorList>
    </citation>
    <scope>NUCLEOTIDE SEQUENCE [LARGE SCALE GENOMIC DNA]</scope>
</reference>
<gene>
    <name evidence="1" type="ORF">CDAR_551011</name>
</gene>